<protein>
    <submittedName>
        <fullName evidence="7">NAD-glutamate dehydrogenase</fullName>
    </submittedName>
</protein>
<dbReference type="PANTHER" id="PTHR43403:SF1">
    <property type="entry name" value="NAD-SPECIFIC GLUTAMATE DEHYDROGENASE"/>
    <property type="match status" value="1"/>
</dbReference>
<gene>
    <name evidence="7" type="ORF">GR183_09535</name>
</gene>
<dbReference type="Pfam" id="PF21073">
    <property type="entry name" value="GDH_HM1"/>
    <property type="match status" value="1"/>
</dbReference>
<feature type="domain" description="NAD-glutamate dehydrogenase ACT3" evidence="6">
    <location>
        <begin position="550"/>
        <end position="625"/>
    </location>
</feature>
<feature type="domain" description="NAD-glutamate dehydrogenase ACT2" evidence="5">
    <location>
        <begin position="405"/>
        <end position="493"/>
    </location>
</feature>
<dbReference type="GO" id="GO:0004069">
    <property type="term" value="F:L-aspartate:2-oxoglutarate aminotransferase activity"/>
    <property type="evidence" value="ECO:0007669"/>
    <property type="project" value="InterPro"/>
</dbReference>
<feature type="domain" description="NAD-glutamate dehydrogenase N-terminal ACT1" evidence="4">
    <location>
        <begin position="27"/>
        <end position="171"/>
    </location>
</feature>
<dbReference type="Gene3D" id="3.40.50.720">
    <property type="entry name" value="NAD(P)-binding Rossmann-like Domain"/>
    <property type="match status" value="1"/>
</dbReference>
<dbReference type="SUPFAM" id="SSF51735">
    <property type="entry name" value="NAD(P)-binding Rossmann-fold domains"/>
    <property type="match status" value="1"/>
</dbReference>
<evidence type="ECO:0000259" key="3">
    <source>
        <dbReference type="Pfam" id="PF21074"/>
    </source>
</evidence>
<evidence type="ECO:0000259" key="2">
    <source>
        <dbReference type="Pfam" id="PF05088"/>
    </source>
</evidence>
<dbReference type="InterPro" id="IPR046346">
    <property type="entry name" value="Aminoacid_DH-like_N_sf"/>
</dbReference>
<comment type="caution">
    <text evidence="7">The sequence shown here is derived from an EMBL/GenBank/DDBJ whole genome shotgun (WGS) entry which is preliminary data.</text>
</comment>
<dbReference type="SUPFAM" id="SSF53223">
    <property type="entry name" value="Aminoacid dehydrogenase-like, N-terminal domain"/>
    <property type="match status" value="1"/>
</dbReference>
<evidence type="ECO:0000259" key="4">
    <source>
        <dbReference type="Pfam" id="PF21075"/>
    </source>
</evidence>
<evidence type="ECO:0000259" key="5">
    <source>
        <dbReference type="Pfam" id="PF21076"/>
    </source>
</evidence>
<dbReference type="InterPro" id="IPR049059">
    <property type="entry name" value="NAD_Glu_DH_HM1"/>
</dbReference>
<dbReference type="Pfam" id="PF05088">
    <property type="entry name" value="Bac_GDH_CD"/>
    <property type="match status" value="1"/>
</dbReference>
<reference evidence="7 8" key="1">
    <citation type="submission" date="2019-12" db="EMBL/GenBank/DDBJ databases">
        <authorList>
            <person name="Li M."/>
        </authorList>
    </citation>
    <scope>NUCLEOTIDE SEQUENCE [LARGE SCALE GENOMIC DNA]</scope>
    <source>
        <strain evidence="7 8">GBMRC 2046</strain>
    </source>
</reference>
<dbReference type="Pfam" id="PF21076">
    <property type="entry name" value="GDH_ACT2"/>
    <property type="match status" value="1"/>
</dbReference>
<proteinExistence type="predicted"/>
<dbReference type="InterPro" id="IPR049058">
    <property type="entry name" value="NAD_Glu_DH_HM2"/>
</dbReference>
<dbReference type="Proteomes" id="UP000433101">
    <property type="component" value="Unassembled WGS sequence"/>
</dbReference>
<organism evidence="7 8">
    <name type="scientific">Stappia sediminis</name>
    <dbReference type="NCBI Taxonomy" id="2692190"/>
    <lineage>
        <taxon>Bacteria</taxon>
        <taxon>Pseudomonadati</taxon>
        <taxon>Pseudomonadota</taxon>
        <taxon>Alphaproteobacteria</taxon>
        <taxon>Hyphomicrobiales</taxon>
        <taxon>Stappiaceae</taxon>
        <taxon>Stappia</taxon>
    </lineage>
</organism>
<dbReference type="RefSeq" id="WP_160775363.1">
    <property type="nucleotide sequence ID" value="NZ_WUMV01000003.1"/>
</dbReference>
<dbReference type="EMBL" id="WUMV01000003">
    <property type="protein sequence ID" value="MXN65149.1"/>
    <property type="molecule type" value="Genomic_DNA"/>
</dbReference>
<dbReference type="Pfam" id="PF21077">
    <property type="entry name" value="GDH_ACT3"/>
    <property type="match status" value="1"/>
</dbReference>
<dbReference type="Pfam" id="PF21078">
    <property type="entry name" value="GDH_HM3"/>
    <property type="match status" value="1"/>
</dbReference>
<dbReference type="InterPro" id="IPR048381">
    <property type="entry name" value="GDH_C"/>
</dbReference>
<evidence type="ECO:0000313" key="7">
    <source>
        <dbReference type="EMBL" id="MXN65149.1"/>
    </source>
</evidence>
<dbReference type="Pfam" id="PF21074">
    <property type="entry name" value="GDH_C"/>
    <property type="match status" value="1"/>
</dbReference>
<feature type="domain" description="NAD-glutamate dehydrogenase catalytic" evidence="2">
    <location>
        <begin position="728"/>
        <end position="1222"/>
    </location>
</feature>
<dbReference type="PIRSF" id="PIRSF036761">
    <property type="entry name" value="GDH_Mll4104"/>
    <property type="match status" value="1"/>
</dbReference>
<keyword evidence="8" id="KW-1185">Reference proteome</keyword>
<dbReference type="GO" id="GO:0006538">
    <property type="term" value="P:L-glutamate catabolic process"/>
    <property type="evidence" value="ECO:0007669"/>
    <property type="project" value="InterPro"/>
</dbReference>
<dbReference type="InterPro" id="IPR007780">
    <property type="entry name" value="NAD_Glu_DH_bac"/>
</dbReference>
<dbReference type="InterPro" id="IPR036291">
    <property type="entry name" value="NAD(P)-bd_dom_sf"/>
</dbReference>
<dbReference type="InterPro" id="IPR028971">
    <property type="entry name" value="NAD-GDH_cat"/>
</dbReference>
<dbReference type="GO" id="GO:0004352">
    <property type="term" value="F:glutamate dehydrogenase (NAD+) activity"/>
    <property type="evidence" value="ECO:0007669"/>
    <property type="project" value="InterPro"/>
</dbReference>
<dbReference type="InterPro" id="IPR049056">
    <property type="entry name" value="NAD_Glu_DH_HM3"/>
</dbReference>
<evidence type="ECO:0000313" key="8">
    <source>
        <dbReference type="Proteomes" id="UP000433101"/>
    </source>
</evidence>
<accession>A0A7X3LU63</accession>
<dbReference type="InterPro" id="IPR049064">
    <property type="entry name" value="NAD_Glu_DH_ACT3"/>
</dbReference>
<dbReference type="PANTHER" id="PTHR43403">
    <property type="entry name" value="NAD-SPECIFIC GLUTAMATE DEHYDROGENASE"/>
    <property type="match status" value="1"/>
</dbReference>
<dbReference type="Pfam" id="PF21075">
    <property type="entry name" value="GDH_ACT1"/>
    <property type="match status" value="1"/>
</dbReference>
<dbReference type="InterPro" id="IPR049062">
    <property type="entry name" value="NAD_Glu_DH_ACT2"/>
</dbReference>
<dbReference type="InterPro" id="IPR024727">
    <property type="entry name" value="NAD_Glu_DH_N_ACT1"/>
</dbReference>
<name>A0A7X3LU63_9HYPH</name>
<sequence>MPEAKDNAKNRLIEAVVGALEPELAPFAKALFERGAAEDLVTYTKDELAAFAREAWKDMANHPVGTHRVNVYNPAFRADGVRAGDVTVVEVVNDNMPFLVDSVMAELQDSGLEVRLVLHPILMVERDGDGKLLACHGKFTGAEKKDVRKESLIHIHVARIDAEMERSGLMERMDGVMNDVRRAVTDWTDMRGRLQRAISTYKESPPPFAADDLAEAVQFLEWMEADNFILLGMREYHFEGGAQRGELSHKEGTGLGLLKDPNVRVLRRGSEFVVITPEIREFLMKPEPLIIAKANVKSRVHRRVHMDYVGVKLFDDSGELCGELRIVGLFTATAYTLSTRSIPYLRRKVDSVFSRAGYEPESHSGRALMNIMEGYPRDELFQIDPELFYQFSMAILQLEERPRIRVLARRDRFDRYVSILSFVPRDRYSTEMRLKIGHYLADVFDGRLSAWYVTYPEGPLARVHFIIGRYEGETPNPSQEELEQAVSEIVRTWADDLKEVLRTAYGGNRAIEEARRYADAFQEGYKEIFSAETAIQDIRVIEKLSKRRDTSIRFTRRLDDAPNRLTLKVFHHEKPIPLSARVPILENMGFRVINERTYRITPADRPLAYLHETTLEPTTGGDIALSDDERERLEALFIAIWQSRAESDGYNALVLSAGLAWRDIAMLRALSRYLRQAGIRFSEDYMWGTLNRYADITRQLVELFHIRFDPAHEDGDRSLGAARLEQELTAAFDQVESLDDDRILRRFQNVIDAMLRTNFYQLDVHGQPKPTFAFKLDPRRLEELPEPRPFREISVYSPRVEGVHLRFGKVARGGLRWSDRPQDFRTEILGLVKAQQVKNAVIVPVGAKGGFVPKWLPAGGSREEIFAEGTEAYKIFISSLLDVTDNLDGDTVWPPELVVRHDDDDPYLVVAADKGTATFSDTANEISTDRNFWLGDAFASGGSAGYDHKKMGITARGAWEAVKRHFREMDRDIQTEPFTVAGVGDMSGDVFGNGMLLSKAIRLVAAFDHRDIFFDPNPDPESSWNERKRVFDLGRSSWNDYNAALISEGGGVFSRAAKSIPLSKQIQELLGLEKTKATPQEVMSAILKMKVDLFWFGGIGTYVRASEETDADAGDRANDPIRVTAAELGAKVVGEGANLGMTQKARIEFNRNGGHCNSDAIDNSAGVNSSDMEVNIKIALGTAVRSGKLDIYDRNRLLADMTDDVASLVLRNNYLQTLSLSLAARRGLEDFGYQARMMQRLEAAGHLNREVEELPDDNQLRGMEKAGLTLTRPEIAVLLAYAKILLFDDLLASPVPDDSYLGKELFRYFPEAMREEYAEELSGHRLRREIIATMLANSMINRGGPTYLTRISDQTGAEAPQIAQAFAAVRDAFGLTDLNGEIDALDNKISGALQLELYSAVQNLVLGQTVWFLRNISFAEGIEAIVNRFRPGIVGLAAKFAEIAPVGMVERLQAEVMRLTDGGVPGELADRIARLPGEAAIPDIVLISEESGRELEDVARTYFDVAAHFRLGAMDQQARSMELRDYYDGLALDRARATLDIAQRRLTLDALEADGLENWLEANELRVKRTSRAAGEIMDGELTVSKFSVAASLFAELAR</sequence>
<evidence type="ECO:0000259" key="6">
    <source>
        <dbReference type="Pfam" id="PF21077"/>
    </source>
</evidence>
<keyword evidence="1" id="KW-0560">Oxidoreductase</keyword>
<evidence type="ECO:0000256" key="1">
    <source>
        <dbReference type="ARBA" id="ARBA00023002"/>
    </source>
</evidence>
<feature type="domain" description="NAD-specific glutamate dehydrogenase C-terminal" evidence="3">
    <location>
        <begin position="1268"/>
        <end position="1592"/>
    </location>
</feature>
<dbReference type="Pfam" id="PF21079">
    <property type="entry name" value="GDH_HM2"/>
    <property type="match status" value="1"/>
</dbReference>